<organism evidence="3 4">
    <name type="scientific">Wujia chipingensis</name>
    <dbReference type="NCBI Taxonomy" id="2763670"/>
    <lineage>
        <taxon>Bacteria</taxon>
        <taxon>Bacillati</taxon>
        <taxon>Bacillota</taxon>
        <taxon>Clostridia</taxon>
        <taxon>Lachnospirales</taxon>
        <taxon>Lachnospiraceae</taxon>
        <taxon>Wujia</taxon>
    </lineage>
</organism>
<dbReference type="InterPro" id="IPR035919">
    <property type="entry name" value="EAL_sf"/>
</dbReference>
<protein>
    <submittedName>
        <fullName evidence="3">GGDEF domain-containing protein</fullName>
    </submittedName>
</protein>
<dbReference type="PROSITE" id="PS50887">
    <property type="entry name" value="GGDEF"/>
    <property type="match status" value="1"/>
</dbReference>
<dbReference type="GO" id="GO:0071111">
    <property type="term" value="F:cyclic-guanylate-specific phosphodiesterase activity"/>
    <property type="evidence" value="ECO:0007669"/>
    <property type="project" value="InterPro"/>
</dbReference>
<dbReference type="EMBL" id="CP060632">
    <property type="protein sequence ID" value="QNM00197.1"/>
    <property type="molecule type" value="Genomic_DNA"/>
</dbReference>
<name>A0A7G9FNR5_9FIRM</name>
<dbReference type="CDD" id="cd01948">
    <property type="entry name" value="EAL"/>
    <property type="match status" value="1"/>
</dbReference>
<evidence type="ECO:0000259" key="2">
    <source>
        <dbReference type="PROSITE" id="PS50887"/>
    </source>
</evidence>
<feature type="domain" description="EAL" evidence="1">
    <location>
        <begin position="304"/>
        <end position="560"/>
    </location>
</feature>
<dbReference type="InterPro" id="IPR050706">
    <property type="entry name" value="Cyclic-di-GMP_PDE-like"/>
</dbReference>
<dbReference type="AlphaFoldDB" id="A0A7G9FNR5"/>
<dbReference type="PANTHER" id="PTHR33121">
    <property type="entry name" value="CYCLIC DI-GMP PHOSPHODIESTERASE PDEF"/>
    <property type="match status" value="1"/>
</dbReference>
<dbReference type="Gene3D" id="3.20.20.450">
    <property type="entry name" value="EAL domain"/>
    <property type="match status" value="1"/>
</dbReference>
<reference evidence="3 4" key="1">
    <citation type="submission" date="2020-08" db="EMBL/GenBank/DDBJ databases">
        <authorList>
            <person name="Liu C."/>
            <person name="Sun Q."/>
        </authorList>
    </citation>
    <scope>NUCLEOTIDE SEQUENCE [LARGE SCALE GENOMIC DNA]</scope>
    <source>
        <strain evidence="3 4">NSJ-4</strain>
    </source>
</reference>
<dbReference type="Proteomes" id="UP000515819">
    <property type="component" value="Chromosome"/>
</dbReference>
<dbReference type="InterPro" id="IPR001633">
    <property type="entry name" value="EAL_dom"/>
</dbReference>
<dbReference type="RefSeq" id="WP_249321524.1">
    <property type="nucleotide sequence ID" value="NZ_CP060632.1"/>
</dbReference>
<evidence type="ECO:0000259" key="1">
    <source>
        <dbReference type="PROSITE" id="PS50883"/>
    </source>
</evidence>
<dbReference type="InterPro" id="IPR000160">
    <property type="entry name" value="GGDEF_dom"/>
</dbReference>
<dbReference type="PANTHER" id="PTHR33121:SF70">
    <property type="entry name" value="SIGNALING PROTEIN YKOW"/>
    <property type="match status" value="1"/>
</dbReference>
<accession>A0A7G9FNR5</accession>
<dbReference type="SUPFAM" id="SSF141868">
    <property type="entry name" value="EAL domain-like"/>
    <property type="match status" value="1"/>
</dbReference>
<dbReference type="InterPro" id="IPR029787">
    <property type="entry name" value="Nucleotide_cyclase"/>
</dbReference>
<dbReference type="SMART" id="SM00052">
    <property type="entry name" value="EAL"/>
    <property type="match status" value="1"/>
</dbReference>
<dbReference type="NCBIfam" id="TIGR00254">
    <property type="entry name" value="GGDEF"/>
    <property type="match status" value="1"/>
</dbReference>
<sequence>MCEKLEFNEKYKAFTEVLHREVQTFEQCEEDVVQALAIVADDLKLGKVKYELDAPVSKIRPHGEHRVGKLFDNQKGAYGKAKHQVFVLPDGGTMTFSVYPCEDVDYSKEEQDTQQILLKEIYIQFSRVMMQGLLRGVLLTDMATGVANPEAFMQFIGKQLATGQIHTYTVFFFNVHNFKYVNKIFPYEEGDVILRNYAGMVDKMLLDDEIVARLGGDNFVALVKNERSEIILSKLQNLRLYHRTEIKEKEFVFGATIGVGKLEDIRAPRDVMARASIAYQAARQKGSGTVAFYSTEIQNKIMEAQGIIASFLPALEAHEFVVYYQPKVDVNTNKICGAEALVRWMHEGRLIPPVQFIPQLEREGSVCRLDYYVLEETCRFIRKRLDEGKKVPCISVNFSRRHLEEDYLVKKIVNVIGKYGIDHGYIEIELTESEDFQNYEIMSEIVDGLRSEGIATSIDDFGTGYSSLNMIKKVDLNVIKIDKSFIPMETEYPGKETDMVMFVSIVDLVRKLGKKTIAEGVETKEQLRYLRQVGCDIVQGYVFDKPMPESEFEVRLEQGYKDEE</sequence>
<feature type="domain" description="GGDEF" evidence="2">
    <location>
        <begin position="166"/>
        <end position="295"/>
    </location>
</feature>
<proteinExistence type="predicted"/>
<dbReference type="SMART" id="SM00267">
    <property type="entry name" value="GGDEF"/>
    <property type="match status" value="1"/>
</dbReference>
<dbReference type="InterPro" id="IPR043128">
    <property type="entry name" value="Rev_trsase/Diguanyl_cyclase"/>
</dbReference>
<keyword evidence="4" id="KW-1185">Reference proteome</keyword>
<gene>
    <name evidence="3" type="ORF">H9Q76_02575</name>
</gene>
<dbReference type="Pfam" id="PF00990">
    <property type="entry name" value="GGDEF"/>
    <property type="match status" value="1"/>
</dbReference>
<dbReference type="KEGG" id="wcp:H9Q76_02575"/>
<dbReference type="Gene3D" id="3.30.70.270">
    <property type="match status" value="1"/>
</dbReference>
<evidence type="ECO:0000313" key="3">
    <source>
        <dbReference type="EMBL" id="QNM00197.1"/>
    </source>
</evidence>
<dbReference type="Pfam" id="PF00563">
    <property type="entry name" value="EAL"/>
    <property type="match status" value="1"/>
</dbReference>
<dbReference type="PROSITE" id="PS50883">
    <property type="entry name" value="EAL"/>
    <property type="match status" value="1"/>
</dbReference>
<dbReference type="SUPFAM" id="SSF55073">
    <property type="entry name" value="Nucleotide cyclase"/>
    <property type="match status" value="1"/>
</dbReference>
<evidence type="ECO:0000313" key="4">
    <source>
        <dbReference type="Proteomes" id="UP000515819"/>
    </source>
</evidence>